<evidence type="ECO:0000313" key="13">
    <source>
        <dbReference type="Proteomes" id="UP000030762"/>
    </source>
</evidence>
<keyword evidence="5" id="KW-0521">NADP</keyword>
<dbReference type="GO" id="GO:0006666">
    <property type="term" value="P:3-keto-sphinganine metabolic process"/>
    <property type="evidence" value="ECO:0007669"/>
    <property type="project" value="InterPro"/>
</dbReference>
<evidence type="ECO:0000256" key="6">
    <source>
        <dbReference type="ARBA" id="ARBA00022919"/>
    </source>
</evidence>
<dbReference type="GO" id="GO:0047560">
    <property type="term" value="F:3-dehydrosphinganine reductase activity"/>
    <property type="evidence" value="ECO:0007669"/>
    <property type="project" value="UniProtKB-EC"/>
</dbReference>
<dbReference type="STRING" id="1156394.T0QZT5"/>
<evidence type="ECO:0000313" key="12">
    <source>
        <dbReference type="EMBL" id="EQC39555.1"/>
    </source>
</evidence>
<gene>
    <name evidence="12" type="ORF">SDRG_02991</name>
</gene>
<dbReference type="Pfam" id="PF00106">
    <property type="entry name" value="adh_short"/>
    <property type="match status" value="1"/>
</dbReference>
<keyword evidence="7" id="KW-0560">Oxidoreductase</keyword>
<dbReference type="FunCoup" id="T0QZT5">
    <property type="interactions" value="228"/>
</dbReference>
<dbReference type="InterPro" id="IPR045022">
    <property type="entry name" value="KDSR-like"/>
</dbReference>
<evidence type="ECO:0000256" key="4">
    <source>
        <dbReference type="ARBA" id="ARBA00022824"/>
    </source>
</evidence>
<keyword evidence="4" id="KW-0256">Endoplasmic reticulum</keyword>
<evidence type="ECO:0000256" key="9">
    <source>
        <dbReference type="ARBA" id="ARBA00026112"/>
    </source>
</evidence>
<reference evidence="12 13" key="1">
    <citation type="submission" date="2012-04" db="EMBL/GenBank/DDBJ databases">
        <title>The Genome Sequence of Saprolegnia declina VS20.</title>
        <authorList>
            <consortium name="The Broad Institute Genome Sequencing Platform"/>
            <person name="Russ C."/>
            <person name="Nusbaum C."/>
            <person name="Tyler B."/>
            <person name="van West P."/>
            <person name="Dieguez-Uribeondo J."/>
            <person name="de Bruijn I."/>
            <person name="Tripathy S."/>
            <person name="Jiang R."/>
            <person name="Young S.K."/>
            <person name="Zeng Q."/>
            <person name="Gargeya S."/>
            <person name="Fitzgerald M."/>
            <person name="Haas B."/>
            <person name="Abouelleil A."/>
            <person name="Alvarado L."/>
            <person name="Arachchi H.M."/>
            <person name="Berlin A."/>
            <person name="Chapman S.B."/>
            <person name="Goldberg J."/>
            <person name="Griggs A."/>
            <person name="Gujja S."/>
            <person name="Hansen M."/>
            <person name="Howarth C."/>
            <person name="Imamovic A."/>
            <person name="Larimer J."/>
            <person name="McCowen C."/>
            <person name="Montmayeur A."/>
            <person name="Murphy C."/>
            <person name="Neiman D."/>
            <person name="Pearson M."/>
            <person name="Priest M."/>
            <person name="Roberts A."/>
            <person name="Saif S."/>
            <person name="Shea T."/>
            <person name="Sisk P."/>
            <person name="Sykes S."/>
            <person name="Wortman J."/>
            <person name="Nusbaum C."/>
            <person name="Birren B."/>
        </authorList>
    </citation>
    <scope>NUCLEOTIDE SEQUENCE [LARGE SCALE GENOMIC DNA]</scope>
    <source>
        <strain evidence="12 13">VS20</strain>
    </source>
</reference>
<accession>T0QZT5</accession>
<dbReference type="InterPro" id="IPR057326">
    <property type="entry name" value="KR_dom"/>
</dbReference>
<dbReference type="InterPro" id="IPR002347">
    <property type="entry name" value="SDR_fam"/>
</dbReference>
<evidence type="ECO:0000256" key="5">
    <source>
        <dbReference type="ARBA" id="ARBA00022857"/>
    </source>
</evidence>
<keyword evidence="10" id="KW-0472">Membrane</keyword>
<dbReference type="CDD" id="cd08939">
    <property type="entry name" value="KDSR-like_SDR_c"/>
    <property type="match status" value="1"/>
</dbReference>
<evidence type="ECO:0000256" key="3">
    <source>
        <dbReference type="ARBA" id="ARBA00004991"/>
    </source>
</evidence>
<dbReference type="SUPFAM" id="SSF51735">
    <property type="entry name" value="NAD(P)-binding Rossmann-fold domains"/>
    <property type="match status" value="1"/>
</dbReference>
<sequence length="328" mass="35007">MSDTTVFLVLFLVFAAPFALYVLVALVLALLPPTKLHPSYAGKHVLITGGSQGLGRALALRLVDAGADVTIVARSVDKLQAVVDEAQKSATPGRGRIAYQSADTRDAASVQSAVVQAETVFGPIEILFPVAGKAVTAKFDEISLDEHKAALDLNYFGTLNTVDAVLPGMRERARGSIVFITSGAALATYVGYAAYSPSKYAVRGLAECLHNELVGSGISVHIAFPGQMDTPGYAAEMLTKPTECKAIEANDTLYTPEAVAKSILRDLQNGEYSMYCGDLGIRLLGVATSGLMPRTNWALDVLLFPLMVLIAWFVRNDWAKAVKKGLRN</sequence>
<evidence type="ECO:0000256" key="10">
    <source>
        <dbReference type="SAM" id="Phobius"/>
    </source>
</evidence>
<feature type="transmembrane region" description="Helical" evidence="10">
    <location>
        <begin position="297"/>
        <end position="314"/>
    </location>
</feature>
<dbReference type="GO" id="GO:0005789">
    <property type="term" value="C:endoplasmic reticulum membrane"/>
    <property type="evidence" value="ECO:0007669"/>
    <property type="project" value="TreeGrafter"/>
</dbReference>
<dbReference type="InterPro" id="IPR036291">
    <property type="entry name" value="NAD(P)-bd_dom_sf"/>
</dbReference>
<dbReference type="EMBL" id="JH767138">
    <property type="protein sequence ID" value="EQC39555.1"/>
    <property type="molecule type" value="Genomic_DNA"/>
</dbReference>
<dbReference type="SMART" id="SM00822">
    <property type="entry name" value="PKS_KR"/>
    <property type="match status" value="1"/>
</dbReference>
<comment type="subcellular location">
    <subcellularLocation>
        <location evidence="1">Endoplasmic reticulum</location>
    </subcellularLocation>
</comment>
<dbReference type="PANTHER" id="PTHR43550">
    <property type="entry name" value="3-KETODIHYDROSPHINGOSINE REDUCTASE"/>
    <property type="match status" value="1"/>
</dbReference>
<comment type="pathway">
    <text evidence="3">Sphingolipid metabolism.</text>
</comment>
<name>T0QZT5_SAPDV</name>
<keyword evidence="10" id="KW-1133">Transmembrane helix</keyword>
<organism evidence="12 13">
    <name type="scientific">Saprolegnia diclina (strain VS20)</name>
    <dbReference type="NCBI Taxonomy" id="1156394"/>
    <lineage>
        <taxon>Eukaryota</taxon>
        <taxon>Sar</taxon>
        <taxon>Stramenopiles</taxon>
        <taxon>Oomycota</taxon>
        <taxon>Saprolegniomycetes</taxon>
        <taxon>Saprolegniales</taxon>
        <taxon>Saprolegniaceae</taxon>
        <taxon>Saprolegnia</taxon>
    </lineage>
</organism>
<dbReference type="EC" id="1.1.1.102" evidence="9"/>
<evidence type="ECO:0000256" key="2">
    <source>
        <dbReference type="ARBA" id="ARBA00004760"/>
    </source>
</evidence>
<dbReference type="Gene3D" id="3.40.50.720">
    <property type="entry name" value="NAD(P)-binding Rossmann-like Domain"/>
    <property type="match status" value="1"/>
</dbReference>
<dbReference type="VEuPathDB" id="FungiDB:SDRG_02991"/>
<keyword evidence="13" id="KW-1185">Reference proteome</keyword>
<evidence type="ECO:0000256" key="1">
    <source>
        <dbReference type="ARBA" id="ARBA00004240"/>
    </source>
</evidence>
<proteinExistence type="predicted"/>
<evidence type="ECO:0000256" key="7">
    <source>
        <dbReference type="ARBA" id="ARBA00023002"/>
    </source>
</evidence>
<dbReference type="eggNOG" id="KOG1210">
    <property type="taxonomic scope" value="Eukaryota"/>
</dbReference>
<dbReference type="GO" id="GO:0030148">
    <property type="term" value="P:sphingolipid biosynthetic process"/>
    <property type="evidence" value="ECO:0007669"/>
    <property type="project" value="InterPro"/>
</dbReference>
<dbReference type="OrthoDB" id="37659at2759"/>
<dbReference type="PRINTS" id="PR00081">
    <property type="entry name" value="GDHRDH"/>
</dbReference>
<dbReference type="GeneID" id="19943718"/>
<dbReference type="InParanoid" id="T0QZT5"/>
<dbReference type="RefSeq" id="XP_008606827.1">
    <property type="nucleotide sequence ID" value="XM_008608605.1"/>
</dbReference>
<dbReference type="Proteomes" id="UP000030762">
    <property type="component" value="Unassembled WGS sequence"/>
</dbReference>
<keyword evidence="8" id="KW-0443">Lipid metabolism</keyword>
<evidence type="ECO:0000259" key="11">
    <source>
        <dbReference type="SMART" id="SM00822"/>
    </source>
</evidence>
<keyword evidence="6" id="KW-0746">Sphingolipid metabolism</keyword>
<evidence type="ECO:0000256" key="8">
    <source>
        <dbReference type="ARBA" id="ARBA00023098"/>
    </source>
</evidence>
<feature type="domain" description="Ketoreductase" evidence="11">
    <location>
        <begin position="43"/>
        <end position="228"/>
    </location>
</feature>
<comment type="pathway">
    <text evidence="2">Lipid metabolism; sphingolipid metabolism.</text>
</comment>
<dbReference type="FunFam" id="3.40.50.720:FF:000468">
    <property type="entry name" value="Short-chain dehydrogenase, putative"/>
    <property type="match status" value="1"/>
</dbReference>
<feature type="transmembrane region" description="Helical" evidence="10">
    <location>
        <begin position="6"/>
        <end position="31"/>
    </location>
</feature>
<protein>
    <recommendedName>
        <fullName evidence="9">3-dehydrosphinganine reductase</fullName>
        <ecNumber evidence="9">1.1.1.102</ecNumber>
    </recommendedName>
</protein>
<dbReference type="OMA" id="ICGVFEE"/>
<dbReference type="AlphaFoldDB" id="T0QZT5"/>
<dbReference type="PANTHER" id="PTHR43550:SF3">
    <property type="entry name" value="3-KETODIHYDROSPHINGOSINE REDUCTASE"/>
    <property type="match status" value="1"/>
</dbReference>
<keyword evidence="10" id="KW-0812">Transmembrane</keyword>